<accession>A0A8X7CNG3</accession>
<keyword evidence="2" id="KW-1185">Reference proteome</keyword>
<protein>
    <submittedName>
        <fullName evidence="1">Uncharacterized protein</fullName>
    </submittedName>
</protein>
<gene>
    <name evidence="1" type="ORF">TNIN_15641</name>
</gene>
<reference evidence="1" key="1">
    <citation type="submission" date="2020-08" db="EMBL/GenBank/DDBJ databases">
        <title>Multicomponent nature underlies the extraordinary mechanical properties of spider dragline silk.</title>
        <authorList>
            <person name="Kono N."/>
            <person name="Nakamura H."/>
            <person name="Mori M."/>
            <person name="Yoshida Y."/>
            <person name="Ohtoshi R."/>
            <person name="Malay A.D."/>
            <person name="Moran D.A.P."/>
            <person name="Tomita M."/>
            <person name="Numata K."/>
            <person name="Arakawa K."/>
        </authorList>
    </citation>
    <scope>NUCLEOTIDE SEQUENCE</scope>
</reference>
<comment type="caution">
    <text evidence="1">The sequence shown here is derived from an EMBL/GenBank/DDBJ whole genome shotgun (WGS) entry which is preliminary data.</text>
</comment>
<proteinExistence type="predicted"/>
<dbReference type="AlphaFoldDB" id="A0A8X7CNG3"/>
<evidence type="ECO:0000313" key="1">
    <source>
        <dbReference type="EMBL" id="GFY79369.1"/>
    </source>
</evidence>
<dbReference type="Proteomes" id="UP000886998">
    <property type="component" value="Unassembled WGS sequence"/>
</dbReference>
<organism evidence="1 2">
    <name type="scientific">Trichonephila inaurata madagascariensis</name>
    <dbReference type="NCBI Taxonomy" id="2747483"/>
    <lineage>
        <taxon>Eukaryota</taxon>
        <taxon>Metazoa</taxon>
        <taxon>Ecdysozoa</taxon>
        <taxon>Arthropoda</taxon>
        <taxon>Chelicerata</taxon>
        <taxon>Arachnida</taxon>
        <taxon>Araneae</taxon>
        <taxon>Araneomorphae</taxon>
        <taxon>Entelegynae</taxon>
        <taxon>Araneoidea</taxon>
        <taxon>Nephilidae</taxon>
        <taxon>Trichonephila</taxon>
        <taxon>Trichonephila inaurata</taxon>
    </lineage>
</organism>
<dbReference type="EMBL" id="BMAV01023540">
    <property type="protein sequence ID" value="GFY79369.1"/>
    <property type="molecule type" value="Genomic_DNA"/>
</dbReference>
<name>A0A8X7CNG3_9ARAC</name>
<evidence type="ECO:0000313" key="2">
    <source>
        <dbReference type="Proteomes" id="UP000886998"/>
    </source>
</evidence>
<sequence>MLLACGLETLHVALESLTIVWPRVCNDVLCVKVSRRVTIDKTCLTEGTDAWEDGGRIASKKQWWRGGQCPNLRTSRLAPVHSRRTRVSDC</sequence>